<dbReference type="Proteomes" id="UP000332933">
    <property type="component" value="Unassembled WGS sequence"/>
</dbReference>
<proteinExistence type="predicted"/>
<reference evidence="2 3" key="1">
    <citation type="submission" date="2019-03" db="EMBL/GenBank/DDBJ databases">
        <authorList>
            <person name="Gaulin E."/>
            <person name="Dumas B."/>
        </authorList>
    </citation>
    <scope>NUCLEOTIDE SEQUENCE [LARGE SCALE GENOMIC DNA]</scope>
    <source>
        <strain evidence="2">CBS 568.67</strain>
    </source>
</reference>
<protein>
    <submittedName>
        <fullName evidence="2">Aste57867_14114 protein</fullName>
    </submittedName>
</protein>
<accession>A0A485L0E5</accession>
<keyword evidence="3" id="KW-1185">Reference proteome</keyword>
<reference evidence="1" key="2">
    <citation type="submission" date="2019-06" db="EMBL/GenBank/DDBJ databases">
        <title>Genomics analysis of Aphanomyces spp. identifies a new class of oomycete effector associated with host adaptation.</title>
        <authorList>
            <person name="Gaulin E."/>
        </authorList>
    </citation>
    <scope>NUCLEOTIDE SEQUENCE</scope>
    <source>
        <strain evidence="1">CBS 578.67</strain>
    </source>
</reference>
<name>A0A485L0E5_9STRA</name>
<gene>
    <name evidence="2" type="primary">Aste57867_14114</name>
    <name evidence="1" type="ORF">As57867_014063</name>
    <name evidence="2" type="ORF">ASTE57867_14114</name>
</gene>
<evidence type="ECO:0000313" key="3">
    <source>
        <dbReference type="Proteomes" id="UP000332933"/>
    </source>
</evidence>
<evidence type="ECO:0000313" key="1">
    <source>
        <dbReference type="EMBL" id="KAF0695033.1"/>
    </source>
</evidence>
<dbReference type="EMBL" id="VJMH01005521">
    <property type="protein sequence ID" value="KAF0695033.1"/>
    <property type="molecule type" value="Genomic_DNA"/>
</dbReference>
<evidence type="ECO:0000313" key="2">
    <source>
        <dbReference type="EMBL" id="VFT90941.1"/>
    </source>
</evidence>
<sequence>MTEVQQAPTSAPSHRNQSQHDFSVLFGWLRDQFDRYAVQSAYMSEPLTWNLQPPPLHTTLVDSFDEYTNSTFRYLPAKYKNATLATSVVFTKDATANAFLLRYTVTLPSHGDTNCGKYMPQFPGSVISSCWFDNPEQAGLIARGVSDFVCNMVAQNTSTRLTMARL</sequence>
<dbReference type="AlphaFoldDB" id="A0A485L0E5"/>
<dbReference type="EMBL" id="CAADRA010005542">
    <property type="protein sequence ID" value="VFT90941.1"/>
    <property type="molecule type" value="Genomic_DNA"/>
</dbReference>
<organism evidence="2 3">
    <name type="scientific">Aphanomyces stellatus</name>
    <dbReference type="NCBI Taxonomy" id="120398"/>
    <lineage>
        <taxon>Eukaryota</taxon>
        <taxon>Sar</taxon>
        <taxon>Stramenopiles</taxon>
        <taxon>Oomycota</taxon>
        <taxon>Saprolegniomycetes</taxon>
        <taxon>Saprolegniales</taxon>
        <taxon>Verrucalvaceae</taxon>
        <taxon>Aphanomyces</taxon>
    </lineage>
</organism>